<keyword evidence="18" id="KW-1185">Reference proteome</keyword>
<keyword evidence="5 13" id="KW-0297">G-protein coupled receptor</keyword>
<feature type="transmembrane region" description="Helical" evidence="15">
    <location>
        <begin position="71"/>
        <end position="92"/>
    </location>
</feature>
<feature type="transmembrane region" description="Helical" evidence="15">
    <location>
        <begin position="294"/>
        <end position="313"/>
    </location>
</feature>
<evidence type="ECO:0000256" key="11">
    <source>
        <dbReference type="ARBA" id="ARBA00035691"/>
    </source>
</evidence>
<evidence type="ECO:0000256" key="12">
    <source>
        <dbReference type="ARBA" id="ARBA00045234"/>
    </source>
</evidence>
<dbReference type="PROSITE" id="PS50262">
    <property type="entry name" value="G_PROTEIN_RECEP_F1_2"/>
    <property type="match status" value="1"/>
</dbReference>
<keyword evidence="9" id="KW-0325">Glycoprotein</keyword>
<feature type="region of interest" description="Disordered" evidence="14">
    <location>
        <begin position="372"/>
        <end position="394"/>
    </location>
</feature>
<feature type="transmembrane region" description="Helical" evidence="15">
    <location>
        <begin position="200"/>
        <end position="221"/>
    </location>
</feature>
<dbReference type="Gene3D" id="1.20.1070.10">
    <property type="entry name" value="Rhodopsin 7-helix transmembrane proteins"/>
    <property type="match status" value="1"/>
</dbReference>
<evidence type="ECO:0000256" key="9">
    <source>
        <dbReference type="ARBA" id="ARBA00023180"/>
    </source>
</evidence>
<evidence type="ECO:0000256" key="8">
    <source>
        <dbReference type="ARBA" id="ARBA00023170"/>
    </source>
</evidence>
<dbReference type="GO" id="GO:0005886">
    <property type="term" value="C:plasma membrane"/>
    <property type="evidence" value="ECO:0007669"/>
    <property type="project" value="UniProtKB-SubCell"/>
</dbReference>
<feature type="transmembrane region" description="Helical" evidence="15">
    <location>
        <begin position="252"/>
        <end position="274"/>
    </location>
</feature>
<feature type="domain" description="G-protein coupled receptors family 1 profile" evidence="16">
    <location>
        <begin position="50"/>
        <end position="310"/>
    </location>
</feature>
<keyword evidence="10 13" id="KW-0807">Transducer</keyword>
<dbReference type="AlphaFoldDB" id="A0ABD0R050"/>
<evidence type="ECO:0000256" key="7">
    <source>
        <dbReference type="ARBA" id="ARBA00023157"/>
    </source>
</evidence>
<keyword evidence="6 15" id="KW-0472">Membrane</keyword>
<evidence type="ECO:0000256" key="4">
    <source>
        <dbReference type="ARBA" id="ARBA00022989"/>
    </source>
</evidence>
<name>A0ABD0R050_CIRMR</name>
<sequence length="394" mass="44022">MSTAWPTDRFADPTFGSPAPDNRSCPLEEENLRLPLAVLYSLIFLFGLAGNLLALWVFLFLHSRRNSVRVFLINVALADLVLLACLPFRVLYHARGNVWSLGPYACKAVGNLFYMNMYVSITLMGLISLDRYLKIIGVRGSQRGCGPRCIRGSRWSLVTCGLLWGCSLVMVVPMIALPEDNETTEKCFQYKQRKQARSKAYFNLFMVAVFWLVFVVLLASYGRIARRLLRASRDKPDLPNAPRLARTAKKSFVVPLLFTVCFAPYHAFRGFYVASQLRDVSCETQRFMDLTNEVMLLLSALNSCLDPVMYFMLSASVRKATIQAFSQFLHLHHEAATTNSSTTEFRRTSVSHASTAAVLATSRGSLGLITSTLRSKPAPDGNGESRQQIAALTD</sequence>
<feature type="transmembrane region" description="Helical" evidence="15">
    <location>
        <begin position="112"/>
        <end position="133"/>
    </location>
</feature>
<comment type="function">
    <text evidence="12">G-protein-coupled receptor of lysophosphatidylserine (LysoPS) that plays different roles in immune response. Acts a damage-sensing receptor that triggers tissue repair upon recognition of dying neutrophils. Mechanistically, apoptotic neutrophils release lysophosphatydilserine that are recognized by type 3 innate lymphoid cells (ILC3s) via GPR34, which activates downstream PI3K-AKT and RAS-ERK signaling pathways leading to STAT3 activation and IL-22 production. Plays an important role in microglial function, controlling morphology and phagocytosis.</text>
</comment>
<evidence type="ECO:0000256" key="3">
    <source>
        <dbReference type="ARBA" id="ARBA00022692"/>
    </source>
</evidence>
<feature type="compositionally biased region" description="Polar residues" evidence="14">
    <location>
        <begin position="384"/>
        <end position="394"/>
    </location>
</feature>
<feature type="transmembrane region" description="Helical" evidence="15">
    <location>
        <begin position="37"/>
        <end position="59"/>
    </location>
</feature>
<evidence type="ECO:0000256" key="5">
    <source>
        <dbReference type="ARBA" id="ARBA00023040"/>
    </source>
</evidence>
<evidence type="ECO:0000256" key="14">
    <source>
        <dbReference type="SAM" id="MobiDB-lite"/>
    </source>
</evidence>
<keyword evidence="2" id="KW-1003">Cell membrane</keyword>
<comment type="caution">
    <text evidence="17">The sequence shown here is derived from an EMBL/GenBank/DDBJ whole genome shotgun (WGS) entry which is preliminary data.</text>
</comment>
<evidence type="ECO:0000256" key="10">
    <source>
        <dbReference type="ARBA" id="ARBA00023224"/>
    </source>
</evidence>
<evidence type="ECO:0000313" key="18">
    <source>
        <dbReference type="Proteomes" id="UP001529510"/>
    </source>
</evidence>
<evidence type="ECO:0000256" key="2">
    <source>
        <dbReference type="ARBA" id="ARBA00022475"/>
    </source>
</evidence>
<dbReference type="InterPro" id="IPR000276">
    <property type="entry name" value="GPCR_Rhodpsn"/>
</dbReference>
<evidence type="ECO:0000256" key="15">
    <source>
        <dbReference type="SAM" id="Phobius"/>
    </source>
</evidence>
<dbReference type="GO" id="GO:0004930">
    <property type="term" value="F:G protein-coupled receptor activity"/>
    <property type="evidence" value="ECO:0007669"/>
    <property type="project" value="UniProtKB-KW"/>
</dbReference>
<dbReference type="SUPFAM" id="SSF81321">
    <property type="entry name" value="Family A G protein-coupled receptor-like"/>
    <property type="match status" value="1"/>
</dbReference>
<keyword evidence="8 13" id="KW-0675">Receptor</keyword>
<feature type="region of interest" description="Disordered" evidence="14">
    <location>
        <begin position="1"/>
        <end position="22"/>
    </location>
</feature>
<dbReference type="PANTHER" id="PTHR24233">
    <property type="entry name" value="P2Y PURINOCEPTOR-RELATED G-PROTEIN COUPLED RECEPTOR"/>
    <property type="match status" value="1"/>
</dbReference>
<accession>A0ABD0R050</accession>
<feature type="transmembrane region" description="Helical" evidence="15">
    <location>
        <begin position="154"/>
        <end position="176"/>
    </location>
</feature>
<evidence type="ECO:0000313" key="17">
    <source>
        <dbReference type="EMBL" id="KAL0191887.1"/>
    </source>
</evidence>
<keyword evidence="7" id="KW-1015">Disulfide bond</keyword>
<evidence type="ECO:0000259" key="16">
    <source>
        <dbReference type="PROSITE" id="PS50262"/>
    </source>
</evidence>
<organism evidence="17 18">
    <name type="scientific">Cirrhinus mrigala</name>
    <name type="common">Mrigala</name>
    <dbReference type="NCBI Taxonomy" id="683832"/>
    <lineage>
        <taxon>Eukaryota</taxon>
        <taxon>Metazoa</taxon>
        <taxon>Chordata</taxon>
        <taxon>Craniata</taxon>
        <taxon>Vertebrata</taxon>
        <taxon>Euteleostomi</taxon>
        <taxon>Actinopterygii</taxon>
        <taxon>Neopterygii</taxon>
        <taxon>Teleostei</taxon>
        <taxon>Ostariophysi</taxon>
        <taxon>Cypriniformes</taxon>
        <taxon>Cyprinidae</taxon>
        <taxon>Labeoninae</taxon>
        <taxon>Labeonini</taxon>
        <taxon>Cirrhinus</taxon>
    </lineage>
</organism>
<keyword evidence="4 15" id="KW-1133">Transmembrane helix</keyword>
<proteinExistence type="inferred from homology"/>
<dbReference type="PROSITE" id="PS00237">
    <property type="entry name" value="G_PROTEIN_RECEP_F1_1"/>
    <property type="match status" value="1"/>
</dbReference>
<dbReference type="PRINTS" id="PR01157">
    <property type="entry name" value="P2YPURNOCPTR"/>
</dbReference>
<reference evidence="17 18" key="1">
    <citation type="submission" date="2024-05" db="EMBL/GenBank/DDBJ databases">
        <title>Genome sequencing and assembly of Indian major carp, Cirrhinus mrigala (Hamilton, 1822).</title>
        <authorList>
            <person name="Mohindra V."/>
            <person name="Chowdhury L.M."/>
            <person name="Lal K."/>
            <person name="Jena J.K."/>
        </authorList>
    </citation>
    <scope>NUCLEOTIDE SEQUENCE [LARGE SCALE GENOMIC DNA]</scope>
    <source>
        <strain evidence="17">CM1030</strain>
        <tissue evidence="17">Blood</tissue>
    </source>
</reference>
<dbReference type="PANTHER" id="PTHR24233:SF1">
    <property type="entry name" value="G-PROTEIN COUPLED RECEPTOR 34-RELATED"/>
    <property type="match status" value="1"/>
</dbReference>
<evidence type="ECO:0000256" key="6">
    <source>
        <dbReference type="ARBA" id="ARBA00023136"/>
    </source>
</evidence>
<comment type="similarity">
    <text evidence="13">Belongs to the G-protein coupled receptor 1 family.</text>
</comment>
<dbReference type="FunFam" id="1.20.1070.10:FF:000150">
    <property type="entry name" value="probable G-protein coupled receptor 34"/>
    <property type="match status" value="1"/>
</dbReference>
<dbReference type="InterPro" id="IPR017452">
    <property type="entry name" value="GPCR_Rhodpsn_7TM"/>
</dbReference>
<keyword evidence="3 13" id="KW-0812">Transmembrane</keyword>
<evidence type="ECO:0000256" key="1">
    <source>
        <dbReference type="ARBA" id="ARBA00004651"/>
    </source>
</evidence>
<comment type="subcellular location">
    <subcellularLocation>
        <location evidence="1">Cell membrane</location>
        <topology evidence="1">Multi-pass membrane protein</topology>
    </subcellularLocation>
</comment>
<dbReference type="PRINTS" id="PR00237">
    <property type="entry name" value="GPCRRHODOPSN"/>
</dbReference>
<dbReference type="Proteomes" id="UP001529510">
    <property type="component" value="Unassembled WGS sequence"/>
</dbReference>
<gene>
    <name evidence="17" type="ORF">M9458_014585</name>
</gene>
<dbReference type="EMBL" id="JAMKFB020000006">
    <property type="protein sequence ID" value="KAL0191887.1"/>
    <property type="molecule type" value="Genomic_DNA"/>
</dbReference>
<evidence type="ECO:0000256" key="13">
    <source>
        <dbReference type="RuleBase" id="RU000688"/>
    </source>
</evidence>
<protein>
    <recommendedName>
        <fullName evidence="11">Probable G-protein coupled receptor 34</fullName>
    </recommendedName>
</protein>
<dbReference type="Pfam" id="PF00001">
    <property type="entry name" value="7tm_1"/>
    <property type="match status" value="1"/>
</dbReference>